<gene>
    <name evidence="2" type="ORF">APZ42_001759</name>
</gene>
<organism evidence="2 3">
    <name type="scientific">Daphnia magna</name>
    <dbReference type="NCBI Taxonomy" id="35525"/>
    <lineage>
        <taxon>Eukaryota</taxon>
        <taxon>Metazoa</taxon>
        <taxon>Ecdysozoa</taxon>
        <taxon>Arthropoda</taxon>
        <taxon>Crustacea</taxon>
        <taxon>Branchiopoda</taxon>
        <taxon>Diplostraca</taxon>
        <taxon>Cladocera</taxon>
        <taxon>Anomopoda</taxon>
        <taxon>Daphniidae</taxon>
        <taxon>Daphnia</taxon>
    </lineage>
</organism>
<name>A0A164IRM8_9CRUS</name>
<dbReference type="EMBL" id="LRGB01006636">
    <property type="protein sequence ID" value="KZS01547.1"/>
    <property type="molecule type" value="Genomic_DNA"/>
</dbReference>
<evidence type="ECO:0000256" key="1">
    <source>
        <dbReference type="SAM" id="MobiDB-lite"/>
    </source>
</evidence>
<keyword evidence="3" id="KW-1185">Reference proteome</keyword>
<accession>A0A164IRM8</accession>
<dbReference type="OrthoDB" id="10432570at2759"/>
<comment type="caution">
    <text evidence="2">The sequence shown here is derived from an EMBL/GenBank/DDBJ whole genome shotgun (WGS) entry which is preliminary data.</text>
</comment>
<dbReference type="AlphaFoldDB" id="A0A164IRM8"/>
<evidence type="ECO:0000313" key="3">
    <source>
        <dbReference type="Proteomes" id="UP000076858"/>
    </source>
</evidence>
<dbReference type="Proteomes" id="UP000076858">
    <property type="component" value="Unassembled WGS sequence"/>
</dbReference>
<evidence type="ECO:0000313" key="2">
    <source>
        <dbReference type="EMBL" id="KZS01547.1"/>
    </source>
</evidence>
<proteinExistence type="predicted"/>
<sequence length="121" mass="12981">SLITPELEQPPVATLVENEDLPELHASDEQAVEAVVDESSKHSSQDDVQDVPVPPIVQEAAAPRYEEIAQKPEESSGVLQADISPKQDVLEEVKPVASPPAKQEAPPNVKSSDFKVINAVV</sequence>
<feature type="region of interest" description="Disordered" evidence="1">
    <location>
        <begin position="84"/>
        <end position="112"/>
    </location>
</feature>
<reference evidence="2 3" key="1">
    <citation type="submission" date="2016-03" db="EMBL/GenBank/DDBJ databases">
        <title>EvidentialGene: Evidence-directed Construction of Genes on Genomes.</title>
        <authorList>
            <person name="Gilbert D.G."/>
            <person name="Choi J.-H."/>
            <person name="Mockaitis K."/>
            <person name="Colbourne J."/>
            <person name="Pfrender M."/>
        </authorList>
    </citation>
    <scope>NUCLEOTIDE SEQUENCE [LARGE SCALE GENOMIC DNA]</scope>
    <source>
        <strain evidence="2 3">Xinb3</strain>
        <tissue evidence="2">Complete organism</tissue>
    </source>
</reference>
<feature type="non-terminal residue" evidence="2">
    <location>
        <position position="1"/>
    </location>
</feature>
<protein>
    <submittedName>
        <fullName evidence="2">Uncharacterized protein</fullName>
    </submittedName>
</protein>